<evidence type="ECO:0000313" key="2">
    <source>
        <dbReference type="Proteomes" id="UP000550707"/>
    </source>
</evidence>
<gene>
    <name evidence="1" type="ORF">HJG59_010565</name>
</gene>
<dbReference type="PANTHER" id="PTHR45913">
    <property type="entry name" value="EPM2A-INTERACTING PROTEIN 1"/>
    <property type="match status" value="1"/>
</dbReference>
<accession>A0A7J8I975</accession>
<keyword evidence="2" id="KW-1185">Reference proteome</keyword>
<sequence length="203" mass="23510">MKEKPVRELNDSKWLHDLAFMVDVTKYVSELNVKLQGPKQLLSSLISNMKSFKAKLRLQKNTMHFPTLEGQKPSVTLEYAGECAKLIEAFDERFKDIKSRQVELNIFATPFNVESADVPGNLQHKTILLQSDDELKARDNNFPLLEFYQCYLSNDEFPTLRRHAMTYVSVFGTTYCWGSSFQNLPLQNQLHSRLMDANLEKQL</sequence>
<organism evidence="1 2">
    <name type="scientific">Molossus molossus</name>
    <name type="common">Pallas' mastiff bat</name>
    <name type="synonym">Vespertilio molossus</name>
    <dbReference type="NCBI Taxonomy" id="27622"/>
    <lineage>
        <taxon>Eukaryota</taxon>
        <taxon>Metazoa</taxon>
        <taxon>Chordata</taxon>
        <taxon>Craniata</taxon>
        <taxon>Vertebrata</taxon>
        <taxon>Euteleostomi</taxon>
        <taxon>Mammalia</taxon>
        <taxon>Eutheria</taxon>
        <taxon>Laurasiatheria</taxon>
        <taxon>Chiroptera</taxon>
        <taxon>Yangochiroptera</taxon>
        <taxon>Molossidae</taxon>
        <taxon>Molossus</taxon>
    </lineage>
</organism>
<dbReference type="AlphaFoldDB" id="A0A7J8I975"/>
<dbReference type="InParanoid" id="A0A7J8I975"/>
<proteinExistence type="predicted"/>
<dbReference type="EMBL" id="JACASF010000004">
    <property type="protein sequence ID" value="KAF6480715.1"/>
    <property type="molecule type" value="Genomic_DNA"/>
</dbReference>
<protein>
    <submittedName>
        <fullName evidence="1">Uncharacterized protein</fullName>
    </submittedName>
</protein>
<evidence type="ECO:0000313" key="1">
    <source>
        <dbReference type="EMBL" id="KAF6480715.1"/>
    </source>
</evidence>
<name>A0A7J8I975_MOLMO</name>
<reference evidence="1 2" key="1">
    <citation type="journal article" date="2020" name="Nature">
        <title>Six reference-quality genomes reveal evolution of bat adaptations.</title>
        <authorList>
            <person name="Jebb D."/>
            <person name="Huang Z."/>
            <person name="Pippel M."/>
            <person name="Hughes G.M."/>
            <person name="Lavrichenko K."/>
            <person name="Devanna P."/>
            <person name="Winkler S."/>
            <person name="Jermiin L.S."/>
            <person name="Skirmuntt E.C."/>
            <person name="Katzourakis A."/>
            <person name="Burkitt-Gray L."/>
            <person name="Ray D.A."/>
            <person name="Sullivan K.A.M."/>
            <person name="Roscito J.G."/>
            <person name="Kirilenko B.M."/>
            <person name="Davalos L.M."/>
            <person name="Corthals A.P."/>
            <person name="Power M.L."/>
            <person name="Jones G."/>
            <person name="Ransome R.D."/>
            <person name="Dechmann D.K.N."/>
            <person name="Locatelli A.G."/>
            <person name="Puechmaille S.J."/>
            <person name="Fedrigo O."/>
            <person name="Jarvis E.D."/>
            <person name="Hiller M."/>
            <person name="Vernes S.C."/>
            <person name="Myers E.W."/>
            <person name="Teeling E.C."/>
        </authorList>
    </citation>
    <scope>NUCLEOTIDE SEQUENCE [LARGE SCALE GENOMIC DNA]</scope>
    <source>
        <strain evidence="1">MMolMol1</strain>
        <tissue evidence="1">Muscle</tissue>
    </source>
</reference>
<dbReference type="Proteomes" id="UP000550707">
    <property type="component" value="Unassembled WGS sequence"/>
</dbReference>
<dbReference type="PANTHER" id="PTHR45913:SF5">
    <property type="entry name" value="GENERAL TRANSCRIPTION FACTOR II-I REPEAT DOMAIN-CONTAINING PROTEIN 2A-LIKE PROTEIN"/>
    <property type="match status" value="1"/>
</dbReference>
<comment type="caution">
    <text evidence="1">The sequence shown here is derived from an EMBL/GenBank/DDBJ whole genome shotgun (WGS) entry which is preliminary data.</text>
</comment>